<gene>
    <name evidence="2" type="ORF">DBV39_02745</name>
</gene>
<dbReference type="CDD" id="cd00377">
    <property type="entry name" value="ICL_PEPM"/>
    <property type="match status" value="1"/>
</dbReference>
<dbReference type="Pfam" id="PF13714">
    <property type="entry name" value="PEP_mutase"/>
    <property type="match status" value="1"/>
</dbReference>
<accession>A0A2R4XG92</accession>
<feature type="compositionally biased region" description="Low complexity" evidence="1">
    <location>
        <begin position="32"/>
        <end position="49"/>
    </location>
</feature>
<dbReference type="AlphaFoldDB" id="A0A2R4XG92"/>
<dbReference type="GO" id="GO:0046421">
    <property type="term" value="F:methylisocitrate lyase activity"/>
    <property type="evidence" value="ECO:0007669"/>
    <property type="project" value="TreeGrafter"/>
</dbReference>
<dbReference type="InterPro" id="IPR040442">
    <property type="entry name" value="Pyrv_kinase-like_dom_sf"/>
</dbReference>
<dbReference type="SUPFAM" id="SSF51621">
    <property type="entry name" value="Phosphoenolpyruvate/pyruvate domain"/>
    <property type="match status" value="1"/>
</dbReference>
<evidence type="ECO:0000313" key="2">
    <source>
        <dbReference type="EMBL" id="AWB32811.1"/>
    </source>
</evidence>
<dbReference type="InterPro" id="IPR015813">
    <property type="entry name" value="Pyrv/PenolPyrv_kinase-like_dom"/>
</dbReference>
<organism evidence="2 3">
    <name type="scientific">Orrella marina</name>
    <dbReference type="NCBI Taxonomy" id="2163011"/>
    <lineage>
        <taxon>Bacteria</taxon>
        <taxon>Pseudomonadati</taxon>
        <taxon>Pseudomonadota</taxon>
        <taxon>Betaproteobacteria</taxon>
        <taxon>Burkholderiales</taxon>
        <taxon>Alcaligenaceae</taxon>
        <taxon>Orrella</taxon>
    </lineage>
</organism>
<dbReference type="GO" id="GO:0019629">
    <property type="term" value="P:propionate catabolic process, 2-methylcitrate cycle"/>
    <property type="evidence" value="ECO:0007669"/>
    <property type="project" value="TreeGrafter"/>
</dbReference>
<dbReference type="KEGG" id="boz:DBV39_02745"/>
<evidence type="ECO:0000313" key="3">
    <source>
        <dbReference type="Proteomes" id="UP000244571"/>
    </source>
</evidence>
<proteinExistence type="predicted"/>
<dbReference type="PANTHER" id="PTHR42905">
    <property type="entry name" value="PHOSPHOENOLPYRUVATE CARBOXYLASE"/>
    <property type="match status" value="1"/>
</dbReference>
<reference evidence="2 3" key="1">
    <citation type="submission" date="2018-04" db="EMBL/GenBank/DDBJ databases">
        <title>Bordetella sp. HZ20 isolated from seawater.</title>
        <authorList>
            <person name="Sun C."/>
        </authorList>
    </citation>
    <scope>NUCLEOTIDE SEQUENCE [LARGE SCALE GENOMIC DNA]</scope>
    <source>
        <strain evidence="2 3">HZ20</strain>
    </source>
</reference>
<keyword evidence="3" id="KW-1185">Reference proteome</keyword>
<feature type="compositionally biased region" description="Polar residues" evidence="1">
    <location>
        <begin position="19"/>
        <end position="31"/>
    </location>
</feature>
<dbReference type="PANTHER" id="PTHR42905:SF3">
    <property type="entry name" value="OXALOACETATE DECARBOXYLASE"/>
    <property type="match status" value="1"/>
</dbReference>
<dbReference type="EMBL" id="CP028901">
    <property type="protein sequence ID" value="AWB32811.1"/>
    <property type="molecule type" value="Genomic_DNA"/>
</dbReference>
<dbReference type="InterPro" id="IPR039556">
    <property type="entry name" value="ICL/PEPM"/>
</dbReference>
<dbReference type="Gene3D" id="3.20.20.60">
    <property type="entry name" value="Phosphoenolpyruvate-binding domains"/>
    <property type="match status" value="1"/>
</dbReference>
<name>A0A2R4XG92_9BURK</name>
<sequence>MAGLLLIIDNPDMTRSNRDQPTLSTETSRAPQGTQGTQSTQSTQSTHQTEATGRVMPGDASAYQAPDTRRTLRQILSADECLVAASVFDAASARLARHIGAEVGVLGGSAAAQVVLGVPDIVLLTASDLVEQSRRICRTGCVHLIVDADHGYGNALNVMRTISDLQAAGVAATCLEDSRLPKEHGSGPQQALVSMEEGCQKMRAALHARGDGPMLILGRTNAIDSTGIDDAIARLQAYESVGVDALFVPYLKQRDDLERIASAVRSTLVVAGAHASLFDPAWLAQMGVRVWMWGHQPLAVATAELLRAMQSAQNGMPASELLNEDARRASKLATASQAYEGLTDQFLR</sequence>
<feature type="region of interest" description="Disordered" evidence="1">
    <location>
        <begin position="7"/>
        <end position="64"/>
    </location>
</feature>
<protein>
    <submittedName>
        <fullName evidence="2">Oxaloacetate decarboxylase</fullName>
    </submittedName>
</protein>
<dbReference type="Proteomes" id="UP000244571">
    <property type="component" value="Chromosome"/>
</dbReference>
<evidence type="ECO:0000256" key="1">
    <source>
        <dbReference type="SAM" id="MobiDB-lite"/>
    </source>
</evidence>